<feature type="domain" description="Nitroreductase" evidence="6">
    <location>
        <begin position="7"/>
        <end position="60"/>
    </location>
</feature>
<dbReference type="InterPro" id="IPR000415">
    <property type="entry name" value="Nitroreductase-like"/>
</dbReference>
<keyword evidence="3" id="KW-0285">Flavoprotein</keyword>
<dbReference type="PANTHER" id="PTHR43673">
    <property type="entry name" value="NAD(P)H NITROREDUCTASE YDGI-RELATED"/>
    <property type="match status" value="1"/>
</dbReference>
<evidence type="ECO:0000256" key="2">
    <source>
        <dbReference type="ARBA" id="ARBA00007118"/>
    </source>
</evidence>
<evidence type="ECO:0000313" key="8">
    <source>
        <dbReference type="Proteomes" id="UP000237749"/>
    </source>
</evidence>
<dbReference type="GO" id="GO:0016491">
    <property type="term" value="F:oxidoreductase activity"/>
    <property type="evidence" value="ECO:0007669"/>
    <property type="project" value="UniProtKB-KW"/>
</dbReference>
<dbReference type="Pfam" id="PF00881">
    <property type="entry name" value="Nitroreductase"/>
    <property type="match status" value="2"/>
</dbReference>
<dbReference type="Gene3D" id="3.40.109.10">
    <property type="entry name" value="NADH Oxidase"/>
    <property type="match status" value="1"/>
</dbReference>
<dbReference type="EMBL" id="PTJA01000006">
    <property type="protein sequence ID" value="PPK80585.1"/>
    <property type="molecule type" value="Genomic_DNA"/>
</dbReference>
<keyword evidence="5" id="KW-0560">Oxidoreductase</keyword>
<dbReference type="AlphaFoldDB" id="A0A2S6HSC4"/>
<gene>
    <name evidence="7" type="ORF">BXY41_106175</name>
</gene>
<organism evidence="7 8">
    <name type="scientific">Lacrimispora xylanisolvens</name>
    <dbReference type="NCBI Taxonomy" id="384636"/>
    <lineage>
        <taxon>Bacteria</taxon>
        <taxon>Bacillati</taxon>
        <taxon>Bacillota</taxon>
        <taxon>Clostridia</taxon>
        <taxon>Lachnospirales</taxon>
        <taxon>Lachnospiraceae</taxon>
        <taxon>Lacrimispora</taxon>
    </lineage>
</organism>
<evidence type="ECO:0000256" key="4">
    <source>
        <dbReference type="ARBA" id="ARBA00022643"/>
    </source>
</evidence>
<keyword evidence="4" id="KW-0288">FMN</keyword>
<dbReference type="InterPro" id="IPR029479">
    <property type="entry name" value="Nitroreductase"/>
</dbReference>
<proteinExistence type="inferred from homology"/>
<dbReference type="RefSeq" id="WP_104437276.1">
    <property type="nucleotide sequence ID" value="NZ_PTJA01000006.1"/>
</dbReference>
<feature type="domain" description="Nitroreductase" evidence="6">
    <location>
        <begin position="68"/>
        <end position="138"/>
    </location>
</feature>
<dbReference type="Proteomes" id="UP000237749">
    <property type="component" value="Unassembled WGS sequence"/>
</dbReference>
<evidence type="ECO:0000256" key="1">
    <source>
        <dbReference type="ARBA" id="ARBA00001917"/>
    </source>
</evidence>
<evidence type="ECO:0000313" key="7">
    <source>
        <dbReference type="EMBL" id="PPK80585.1"/>
    </source>
</evidence>
<comment type="caution">
    <text evidence="7">The sequence shown here is derived from an EMBL/GenBank/DDBJ whole genome shotgun (WGS) entry which is preliminary data.</text>
</comment>
<dbReference type="OrthoDB" id="9809288at2"/>
<evidence type="ECO:0000256" key="3">
    <source>
        <dbReference type="ARBA" id="ARBA00022630"/>
    </source>
</evidence>
<protein>
    <submittedName>
        <fullName evidence="7">Nitroreductase</fullName>
    </submittedName>
</protein>
<accession>A0A2S6HSC4</accession>
<keyword evidence="8" id="KW-1185">Reference proteome</keyword>
<name>A0A2S6HSC4_9FIRM</name>
<dbReference type="SUPFAM" id="SSF55469">
    <property type="entry name" value="FMN-dependent nitroreductase-like"/>
    <property type="match status" value="1"/>
</dbReference>
<reference evidence="7 8" key="1">
    <citation type="submission" date="2018-02" db="EMBL/GenBank/DDBJ databases">
        <title>Genomic Encyclopedia of Archaeal and Bacterial Type Strains, Phase II (KMG-II): from individual species to whole genera.</title>
        <authorList>
            <person name="Goeker M."/>
        </authorList>
    </citation>
    <scope>NUCLEOTIDE SEQUENCE [LARGE SCALE GENOMIC DNA]</scope>
    <source>
        <strain evidence="7 8">DSM 3808</strain>
    </source>
</reference>
<sequence>MEFTRVIMDRRSVRKYSNKKPSKEQLMQILEAGRLAPTAYNKQPQKIYVLETEMSLEKMDKVHPCRYGAPIVLLVCADTAIAGPSAEIDGTIVATHMLLAAYNAGVESVWAGVLKRDETRKIFNLPETVIPICFIDLGFQPTDNRVNMSSAKRNLLESMVTIL</sequence>
<evidence type="ECO:0000256" key="5">
    <source>
        <dbReference type="ARBA" id="ARBA00023002"/>
    </source>
</evidence>
<dbReference type="PANTHER" id="PTHR43673:SF2">
    <property type="entry name" value="NITROREDUCTASE"/>
    <property type="match status" value="1"/>
</dbReference>
<comment type="similarity">
    <text evidence="2">Belongs to the nitroreductase family.</text>
</comment>
<dbReference type="CDD" id="cd20609">
    <property type="entry name" value="nitroreductase"/>
    <property type="match status" value="1"/>
</dbReference>
<evidence type="ECO:0000259" key="6">
    <source>
        <dbReference type="Pfam" id="PF00881"/>
    </source>
</evidence>
<comment type="cofactor">
    <cofactor evidence="1">
        <name>FMN</name>
        <dbReference type="ChEBI" id="CHEBI:58210"/>
    </cofactor>
</comment>